<dbReference type="AlphaFoldDB" id="A0A8H7LT13"/>
<feature type="region of interest" description="Disordered" evidence="1">
    <location>
        <begin position="1"/>
        <end position="20"/>
    </location>
</feature>
<dbReference type="OrthoDB" id="3149243at2759"/>
<gene>
    <name evidence="2" type="ORF">RHS03_09428</name>
</gene>
<dbReference type="InterPro" id="IPR032675">
    <property type="entry name" value="LRR_dom_sf"/>
</dbReference>
<dbReference type="Proteomes" id="UP000602905">
    <property type="component" value="Unassembled WGS sequence"/>
</dbReference>
<evidence type="ECO:0000313" key="3">
    <source>
        <dbReference type="Proteomes" id="UP000602905"/>
    </source>
</evidence>
<name>A0A8H7LT13_9AGAM</name>
<organism evidence="2 3">
    <name type="scientific">Rhizoctonia solani</name>
    <dbReference type="NCBI Taxonomy" id="456999"/>
    <lineage>
        <taxon>Eukaryota</taxon>
        <taxon>Fungi</taxon>
        <taxon>Dikarya</taxon>
        <taxon>Basidiomycota</taxon>
        <taxon>Agaricomycotina</taxon>
        <taxon>Agaricomycetes</taxon>
        <taxon>Cantharellales</taxon>
        <taxon>Ceratobasidiaceae</taxon>
        <taxon>Rhizoctonia</taxon>
    </lineage>
</organism>
<comment type="caution">
    <text evidence="2">The sequence shown here is derived from an EMBL/GenBank/DDBJ whole genome shotgun (WGS) entry which is preliminary data.</text>
</comment>
<accession>A0A8H7LT13</accession>
<reference evidence="2" key="1">
    <citation type="submission" date="2020-09" db="EMBL/GenBank/DDBJ databases">
        <title>Comparative genome analyses of four rice-infecting Rhizoctonia solani isolates reveal extensive enrichment of homogalacturonan modification genes.</title>
        <authorList>
            <person name="Lee D.-Y."/>
            <person name="Jeon J."/>
            <person name="Kim K.-T."/>
            <person name="Cheong K."/>
            <person name="Song H."/>
            <person name="Choi G."/>
            <person name="Ko J."/>
            <person name="Opiyo S.O."/>
            <person name="Zuo S."/>
            <person name="Madhav S."/>
            <person name="Lee Y.-H."/>
            <person name="Wang G.-L."/>
        </authorList>
    </citation>
    <scope>NUCLEOTIDE SEQUENCE</scope>
    <source>
        <strain evidence="2">AG1-IA WGL</strain>
    </source>
</reference>
<dbReference type="Gene3D" id="3.80.10.10">
    <property type="entry name" value="Ribonuclease Inhibitor"/>
    <property type="match status" value="1"/>
</dbReference>
<sequence>MYPPKESNLTQDAANLGVQGPGYRTPTLNSNMSHDPRNVLLLPEIAKQITHWCSLHDRRNLACTCKALFYSVIPEIWERIDNARYILNLIPGAMITQEHKDRIIYDITIDERSLAENWSRYWIYAPLVRYLTICKDSSLRRNLRIHGWHYLFLKQKEGPLLPNLLALETQALYPSSDFEVLAWSSIFLSSSLKALVAYHSYRQYEIYKHRSKYPTHTLLAIFSESLSADLKQNLSRKYELLPESTMASLGRDEYREGYNWINQLPSLTHLEELSIQVFRYPSQIFDALLIIGQLPLLERLMLDILYEWTYEIGDDLKETYPLSSLPLPLFPSLRGLSLNRNTSHYPKLLQWIWSLKPLVSGLTTILLDACGFRDSTEEFNNLVLQPLRDGSPNLTSLNYVCQSNNKLSTLDIICGFVSQMQLKELKVHEDWITDLKVYPAIYQGRAFPHLRRLHLPFLLGAQRLGLLAELAKALPSLEYLSISMAFDSSWSPEQSCSEKDFDVDTVSFQSIRIEAEVHRNHKGRQIEGNEWKQWSIQELECLGQSGIRFLKAIWPNASLCIGISRSEPLFFFEV</sequence>
<protein>
    <recommendedName>
        <fullName evidence="4">F-box domain-containing protein</fullName>
    </recommendedName>
</protein>
<proteinExistence type="predicted"/>
<dbReference type="SUPFAM" id="SSF52047">
    <property type="entry name" value="RNI-like"/>
    <property type="match status" value="1"/>
</dbReference>
<evidence type="ECO:0000256" key="1">
    <source>
        <dbReference type="SAM" id="MobiDB-lite"/>
    </source>
</evidence>
<evidence type="ECO:0000313" key="2">
    <source>
        <dbReference type="EMBL" id="KAF8689111.1"/>
    </source>
</evidence>
<dbReference type="EMBL" id="JACYCD010000691">
    <property type="protein sequence ID" value="KAF8689111.1"/>
    <property type="molecule type" value="Genomic_DNA"/>
</dbReference>
<evidence type="ECO:0008006" key="4">
    <source>
        <dbReference type="Google" id="ProtNLM"/>
    </source>
</evidence>
<feature type="non-terminal residue" evidence="2">
    <location>
        <position position="574"/>
    </location>
</feature>